<organism evidence="1 2">
    <name type="scientific">Victivallis lenta</name>
    <dbReference type="NCBI Taxonomy" id="2606640"/>
    <lineage>
        <taxon>Bacteria</taxon>
        <taxon>Pseudomonadati</taxon>
        <taxon>Lentisphaerota</taxon>
        <taxon>Lentisphaeria</taxon>
        <taxon>Victivallales</taxon>
        <taxon>Victivallaceae</taxon>
        <taxon>Victivallis</taxon>
    </lineage>
</organism>
<gene>
    <name evidence="1" type="ORF">FYJ85_18950</name>
</gene>
<dbReference type="InterPro" id="IPR005197">
    <property type="entry name" value="Glyco_hydro_71"/>
</dbReference>
<dbReference type="EMBL" id="VUNS01000029">
    <property type="protein sequence ID" value="MST99117.1"/>
    <property type="molecule type" value="Genomic_DNA"/>
</dbReference>
<reference evidence="1 2" key="1">
    <citation type="submission" date="2019-08" db="EMBL/GenBank/DDBJ databases">
        <title>In-depth cultivation of the pig gut microbiome towards novel bacterial diversity and tailored functional studies.</title>
        <authorList>
            <person name="Wylensek D."/>
            <person name="Hitch T.C.A."/>
            <person name="Clavel T."/>
        </authorList>
    </citation>
    <scope>NUCLEOTIDE SEQUENCE [LARGE SCALE GENOMIC DNA]</scope>
    <source>
        <strain evidence="1 2">BBE-744-WT-12</strain>
    </source>
</reference>
<dbReference type="GO" id="GO:0051118">
    <property type="term" value="F:glucan endo-1,3-alpha-glucosidase activity"/>
    <property type="evidence" value="ECO:0007669"/>
    <property type="project" value="InterPro"/>
</dbReference>
<name>A0A844G5N7_9BACT</name>
<evidence type="ECO:0000313" key="1">
    <source>
        <dbReference type="EMBL" id="MST99117.1"/>
    </source>
</evidence>
<keyword evidence="2" id="KW-1185">Reference proteome</keyword>
<proteinExistence type="predicted"/>
<dbReference type="AlphaFoldDB" id="A0A844G5N7"/>
<accession>A0A844G5N7</accession>
<dbReference type="Gene3D" id="3.20.20.80">
    <property type="entry name" value="Glycosidases"/>
    <property type="match status" value="1"/>
</dbReference>
<dbReference type="Proteomes" id="UP000435649">
    <property type="component" value="Unassembled WGS sequence"/>
</dbReference>
<dbReference type="Pfam" id="PF03659">
    <property type="entry name" value="Glyco_hydro_71"/>
    <property type="match status" value="1"/>
</dbReference>
<sequence length="755" mass="84643">MPLTAVSFKRKDELMRLQSFCLLFALCAAFGGFAAERPKQIFAHYMGCYPAGTGPTAHHRSELKLDHNSPAFGQATGGTVYNWDLVPHKTRLSPEASAELDIKRAIRGGIDGFSLDAWAGSAGAKATLDALFRAAEKSGSDFKITICLDPSCLPQHPEDSGDTRPHAYADAIKYLLERHGDSPNLARRNGKPLIFGYHSQGIAKAINTPEDRRKIADAYREVERLVGQPLYFHFCIGAFNWGVPSGKGASVEEAGAWAAEHFPAVGDFFDAYYPTDEILKAGRAVKAKGAEWSQPMWFQYYNRGNQSLYVEDGFNKLRRMWKNARDLDSTLLQFVTWNDYGEDTVLAPGYNTNYAVLAYNRYFIDWWKQGKPPAVDRDRIILSFRRFNEDAQIYPFHAREFAPGVIEVVTLLTAPGRVELPGRGIAYDAPAGMSFRQFPVTPGSVAATVARNGKKVVEVVAPEVITDRPFRPDNTMYAFSSDCDRYWEEDFPGVPPLHYSEYGDADGDELPNWFEMYYFGRFGDFTTMTAADPEADPDGDGFTNLEEYRNQTDPLVAEKPYRAGDEWRRQDIFDAKTCANPERDFNGRAVWRYYYKHGKQGEIRNDGHYERTNSNLPNVPYTGGVLAHLSPSSAPGFRHLHGWIAFTPEGDTLFKPRREAAQILGWRSPVAGTVSVSGEILPDNGGQDGITLKIGTRTQSLFDKVIPPKTGLKFDLRQVRVQKGDEIFFFCDCSPGFDSDRLVIRNLVIKLDNLE</sequence>
<evidence type="ECO:0008006" key="3">
    <source>
        <dbReference type="Google" id="ProtNLM"/>
    </source>
</evidence>
<evidence type="ECO:0000313" key="2">
    <source>
        <dbReference type="Proteomes" id="UP000435649"/>
    </source>
</evidence>
<comment type="caution">
    <text evidence="1">The sequence shown here is derived from an EMBL/GenBank/DDBJ whole genome shotgun (WGS) entry which is preliminary data.</text>
</comment>
<protein>
    <recommendedName>
        <fullName evidence="3">Glycosyl hydrolase family 71</fullName>
    </recommendedName>
</protein>